<sequence>MMLGRVQSVTLLRKDTEAAPSGSPASITVGTLTANSVTLLWGEVACLERNGDITGYTVTAANTDGVVKGTASVNTDARQATISGLTPSTQYTVSVAAVNGVGTGPATTLPVETEGERLKSIPYCAI</sequence>
<evidence type="ECO:0000256" key="1">
    <source>
        <dbReference type="ARBA" id="ARBA00022737"/>
    </source>
</evidence>
<dbReference type="FunFam" id="2.60.40.10:FF:000028">
    <property type="entry name" value="Neuronal cell adhesion molecule"/>
    <property type="match status" value="1"/>
</dbReference>
<keyword evidence="1" id="KW-0677">Repeat</keyword>
<keyword evidence="4" id="KW-1185">Reference proteome</keyword>
<name>A0AA35T3C2_GEOBA</name>
<organism evidence="3 4">
    <name type="scientific">Geodia barretti</name>
    <name type="common">Barrett's horny sponge</name>
    <dbReference type="NCBI Taxonomy" id="519541"/>
    <lineage>
        <taxon>Eukaryota</taxon>
        <taxon>Metazoa</taxon>
        <taxon>Porifera</taxon>
        <taxon>Demospongiae</taxon>
        <taxon>Heteroscleromorpha</taxon>
        <taxon>Tetractinellida</taxon>
        <taxon>Astrophorina</taxon>
        <taxon>Geodiidae</taxon>
        <taxon>Geodia</taxon>
    </lineage>
</organism>
<dbReference type="GO" id="GO:0016020">
    <property type="term" value="C:membrane"/>
    <property type="evidence" value="ECO:0007669"/>
    <property type="project" value="UniProtKB-SubCell"/>
</dbReference>
<dbReference type="Pfam" id="PF00041">
    <property type="entry name" value="fn3"/>
    <property type="match status" value="1"/>
</dbReference>
<dbReference type="AlphaFoldDB" id="A0AA35T3C2"/>
<accession>A0AA35T3C2</accession>
<dbReference type="CDD" id="cd00063">
    <property type="entry name" value="FN3"/>
    <property type="match status" value="1"/>
</dbReference>
<protein>
    <submittedName>
        <fullName evidence="3">Receptor-type tyrosine-protein phosphatase F</fullName>
    </submittedName>
</protein>
<dbReference type="SMART" id="SM00060">
    <property type="entry name" value="FN3"/>
    <property type="match status" value="1"/>
</dbReference>
<evidence type="ECO:0000313" key="4">
    <source>
        <dbReference type="Proteomes" id="UP001174909"/>
    </source>
</evidence>
<dbReference type="PRINTS" id="PR00014">
    <property type="entry name" value="FNTYPEIII"/>
</dbReference>
<dbReference type="InterPro" id="IPR003961">
    <property type="entry name" value="FN3_dom"/>
</dbReference>
<gene>
    <name evidence="3" type="ORF">GBAR_LOCUS22417</name>
</gene>
<dbReference type="InterPro" id="IPR013783">
    <property type="entry name" value="Ig-like_fold"/>
</dbReference>
<dbReference type="Gene3D" id="2.60.40.10">
    <property type="entry name" value="Immunoglobulins"/>
    <property type="match status" value="1"/>
</dbReference>
<dbReference type="InterPro" id="IPR050713">
    <property type="entry name" value="RTP_Phos/Ushers"/>
</dbReference>
<feature type="non-terminal residue" evidence="3">
    <location>
        <position position="1"/>
    </location>
</feature>
<dbReference type="PANTHER" id="PTHR46957">
    <property type="entry name" value="CYTOKINE RECEPTOR"/>
    <property type="match status" value="1"/>
</dbReference>
<dbReference type="PANTHER" id="PTHR46957:SF3">
    <property type="entry name" value="CYTOKINE RECEPTOR"/>
    <property type="match status" value="1"/>
</dbReference>
<feature type="domain" description="Fibronectin type-III" evidence="2">
    <location>
        <begin position="23"/>
        <end position="117"/>
    </location>
</feature>
<dbReference type="EMBL" id="CASHTH010003092">
    <property type="protein sequence ID" value="CAI8040222.1"/>
    <property type="molecule type" value="Genomic_DNA"/>
</dbReference>
<reference evidence="3" key="1">
    <citation type="submission" date="2023-03" db="EMBL/GenBank/DDBJ databases">
        <authorList>
            <person name="Steffen K."/>
            <person name="Cardenas P."/>
        </authorList>
    </citation>
    <scope>NUCLEOTIDE SEQUENCE</scope>
</reference>
<comment type="caution">
    <text evidence="3">The sequence shown here is derived from an EMBL/GenBank/DDBJ whole genome shotgun (WGS) entry which is preliminary data.</text>
</comment>
<proteinExistence type="predicted"/>
<dbReference type="Proteomes" id="UP001174909">
    <property type="component" value="Unassembled WGS sequence"/>
</dbReference>
<keyword evidence="3" id="KW-0675">Receptor</keyword>
<dbReference type="PROSITE" id="PS50853">
    <property type="entry name" value="FN3"/>
    <property type="match status" value="1"/>
</dbReference>
<dbReference type="SUPFAM" id="SSF49265">
    <property type="entry name" value="Fibronectin type III"/>
    <property type="match status" value="1"/>
</dbReference>
<dbReference type="InterPro" id="IPR036116">
    <property type="entry name" value="FN3_sf"/>
</dbReference>
<evidence type="ECO:0000259" key="2">
    <source>
        <dbReference type="PROSITE" id="PS50853"/>
    </source>
</evidence>
<evidence type="ECO:0000313" key="3">
    <source>
        <dbReference type="EMBL" id="CAI8040222.1"/>
    </source>
</evidence>